<dbReference type="eggNOG" id="COG2309">
    <property type="taxonomic scope" value="Bacteria"/>
</dbReference>
<organism evidence="10 11">
    <name type="scientific">Weissella paramesenteroides ATCC 33313</name>
    <dbReference type="NCBI Taxonomy" id="585506"/>
    <lineage>
        <taxon>Bacteria</taxon>
        <taxon>Bacillati</taxon>
        <taxon>Bacillota</taxon>
        <taxon>Bacilli</taxon>
        <taxon>Lactobacillales</taxon>
        <taxon>Lactobacillaceae</taxon>
        <taxon>Weissella</taxon>
    </lineage>
</organism>
<keyword evidence="7" id="KW-0479">Metal-binding</keyword>
<keyword evidence="5 10" id="KW-0031">Aminopeptidase</keyword>
<comment type="cofactor">
    <cofactor evidence="3">
        <name>Zn(2+)</name>
        <dbReference type="ChEBI" id="CHEBI:29105"/>
    </cofactor>
</comment>
<evidence type="ECO:0000256" key="8">
    <source>
        <dbReference type="ARBA" id="ARBA00022801"/>
    </source>
</evidence>
<dbReference type="InterPro" id="IPR000787">
    <property type="entry name" value="Peptidase_M29"/>
</dbReference>
<dbReference type="Proteomes" id="UP000004528">
    <property type="component" value="Unassembled WGS sequence"/>
</dbReference>
<evidence type="ECO:0000313" key="10">
    <source>
        <dbReference type="EMBL" id="EER74120.1"/>
    </source>
</evidence>
<dbReference type="AlphaFoldDB" id="C5RCG4"/>
<evidence type="ECO:0000256" key="9">
    <source>
        <dbReference type="ARBA" id="ARBA00023049"/>
    </source>
</evidence>
<reference evidence="10 11" key="1">
    <citation type="submission" date="2009-04" db="EMBL/GenBank/DDBJ databases">
        <authorList>
            <person name="Qin X."/>
            <person name="Bachman B."/>
            <person name="Battles P."/>
            <person name="Bell A."/>
            <person name="Bess C."/>
            <person name="Bickham C."/>
            <person name="Chaboub L."/>
            <person name="Chen D."/>
            <person name="Coyle M."/>
            <person name="Deiros D.R."/>
            <person name="Dinh H."/>
            <person name="Forbes L."/>
            <person name="Fowler G."/>
            <person name="Francisco L."/>
            <person name="Fu Q."/>
            <person name="Gubbala S."/>
            <person name="Hale W."/>
            <person name="Han Y."/>
            <person name="Hemphill L."/>
            <person name="Highlander S.K."/>
            <person name="Hirani K."/>
            <person name="Hogues M."/>
            <person name="Jackson L."/>
            <person name="Jakkamsetti A."/>
            <person name="Javaid M."/>
            <person name="Jiang H."/>
            <person name="Korchina V."/>
            <person name="Kovar C."/>
            <person name="Lara F."/>
            <person name="Lee S."/>
            <person name="Mata R."/>
            <person name="Mathew T."/>
            <person name="Moen C."/>
            <person name="Morales K."/>
            <person name="Munidasa M."/>
            <person name="Nazareth L."/>
            <person name="Ngo R."/>
            <person name="Nguyen L."/>
            <person name="Okwuonu G."/>
            <person name="Ongeri F."/>
            <person name="Patil S."/>
            <person name="Petrosino J."/>
            <person name="Pham C."/>
            <person name="Pham P."/>
            <person name="Pu L.-L."/>
            <person name="Puazo M."/>
            <person name="Raj R."/>
            <person name="Reid J."/>
            <person name="Rouhana J."/>
            <person name="Saada N."/>
            <person name="Shang Y."/>
            <person name="Simmons D."/>
            <person name="Thornton R."/>
            <person name="Warren J."/>
            <person name="Weissenberger G."/>
            <person name="Zhang J."/>
            <person name="Zhang L."/>
            <person name="Zhou C."/>
            <person name="Zhu D."/>
            <person name="Muzny D."/>
            <person name="Worley K."/>
            <person name="Gibbs R."/>
        </authorList>
    </citation>
    <scope>NUCLEOTIDE SEQUENCE [LARGE SCALE GENOMIC DNA]</scope>
    <source>
        <strain evidence="10 11">ATCC 33313</strain>
    </source>
</reference>
<gene>
    <name evidence="10" type="primary">pepS</name>
    <name evidence="10" type="ORF">HMPREF0877_1660</name>
</gene>
<evidence type="ECO:0000256" key="6">
    <source>
        <dbReference type="ARBA" id="ARBA00022670"/>
    </source>
</evidence>
<accession>C5RCG4</accession>
<dbReference type="Pfam" id="PF02073">
    <property type="entry name" value="Peptidase_M29"/>
    <property type="match status" value="1"/>
</dbReference>
<comment type="cofactor">
    <cofactor evidence="1">
        <name>Co(2+)</name>
        <dbReference type="ChEBI" id="CHEBI:48828"/>
    </cofactor>
</comment>
<dbReference type="GO" id="GO:0006508">
    <property type="term" value="P:proteolysis"/>
    <property type="evidence" value="ECO:0007669"/>
    <property type="project" value="UniProtKB-KW"/>
</dbReference>
<keyword evidence="6 10" id="KW-0645">Protease</keyword>
<dbReference type="PANTHER" id="PTHR34448:SF3">
    <property type="entry name" value="AMINOPEPTIDASE AMPS"/>
    <property type="match status" value="1"/>
</dbReference>
<dbReference type="Gene3D" id="3.40.1830.10">
    <property type="entry name" value="Thermophilic metalloprotease (M29)"/>
    <property type="match status" value="1"/>
</dbReference>
<comment type="cofactor">
    <cofactor evidence="2">
        <name>Mg(2+)</name>
        <dbReference type="ChEBI" id="CHEBI:18420"/>
    </cofactor>
</comment>
<keyword evidence="8 10" id="KW-0378">Hydrolase</keyword>
<dbReference type="EMBL" id="ACKU01000032">
    <property type="protein sequence ID" value="EER74120.1"/>
    <property type="molecule type" value="Genomic_DNA"/>
</dbReference>
<evidence type="ECO:0000256" key="4">
    <source>
        <dbReference type="ARBA" id="ARBA00008236"/>
    </source>
</evidence>
<sequence length="423" mass="46601">MKLILENGEKIMAIKNFDQLLSKYADLITSVGVNVKPGQDIIIYAEIDQAELVHRIMEAAYQLGANQVIVEWQDTMLKREFLKHASEATLTNIPAWVSVRAESLMANQTSRISIVSSDPDGFSDVPSDRVSLYEQAYQKANVAVRQATMNNDVAWLVVSAAGKEWSQKVFPDATSDEAQDKLWQEIFKINRIALDNDVIADWQQHINTLNEKAAWLNEQNFKALQYHSAKTDLTIGLAEDHVWEAAESFNKAGNRFVPNMPTEEVFTSPDYRHIDGTVQSTKPLSYAGVLITDIKLTFADGQVVAAEATSGQDVLQQLIQTDAGAASLGEVSLVPDNSPISNSDIVFYTTLIDENASDHLALGAAYPSNIKNGTQLSVPERQAKGQNDSIVHVDFMIGSADMTIDGVTQDGQLVPVFRQGNWA</sequence>
<dbReference type="HOGENOM" id="CLU_054346_1_0_9"/>
<keyword evidence="11" id="KW-1185">Reference proteome</keyword>
<evidence type="ECO:0000256" key="7">
    <source>
        <dbReference type="ARBA" id="ARBA00022723"/>
    </source>
</evidence>
<dbReference type="InterPro" id="IPR035097">
    <property type="entry name" value="M29_N-terminal"/>
</dbReference>
<dbReference type="GO" id="GO:0004177">
    <property type="term" value="F:aminopeptidase activity"/>
    <property type="evidence" value="ECO:0007669"/>
    <property type="project" value="UniProtKB-KW"/>
</dbReference>
<evidence type="ECO:0000256" key="2">
    <source>
        <dbReference type="ARBA" id="ARBA00001946"/>
    </source>
</evidence>
<dbReference type="SUPFAM" id="SSF144052">
    <property type="entry name" value="Thermophilic metalloprotease-like"/>
    <property type="match status" value="1"/>
</dbReference>
<dbReference type="PRINTS" id="PR00919">
    <property type="entry name" value="THERMOPTASE"/>
</dbReference>
<dbReference type="PANTHER" id="PTHR34448">
    <property type="entry name" value="AMINOPEPTIDASE"/>
    <property type="match status" value="1"/>
</dbReference>
<comment type="caution">
    <text evidence="10">The sequence shown here is derived from an EMBL/GenBank/DDBJ whole genome shotgun (WGS) entry which is preliminary data.</text>
</comment>
<dbReference type="STRING" id="585506.HMPREF0877_1660"/>
<evidence type="ECO:0000313" key="11">
    <source>
        <dbReference type="Proteomes" id="UP000004528"/>
    </source>
</evidence>
<name>C5RCG4_WEIPA</name>
<evidence type="ECO:0000256" key="5">
    <source>
        <dbReference type="ARBA" id="ARBA00022438"/>
    </source>
</evidence>
<keyword evidence="9 10" id="KW-0482">Metalloprotease</keyword>
<dbReference type="GO" id="GO:0008237">
    <property type="term" value="F:metallopeptidase activity"/>
    <property type="evidence" value="ECO:0007669"/>
    <property type="project" value="UniProtKB-KW"/>
</dbReference>
<comment type="similarity">
    <text evidence="4">Belongs to the peptidase M29 family.</text>
</comment>
<evidence type="ECO:0000256" key="1">
    <source>
        <dbReference type="ARBA" id="ARBA00001941"/>
    </source>
</evidence>
<proteinExistence type="inferred from homology"/>
<dbReference type="EC" id="3.4.11.-" evidence="10"/>
<dbReference type="GO" id="GO:0046872">
    <property type="term" value="F:metal ion binding"/>
    <property type="evidence" value="ECO:0007669"/>
    <property type="project" value="UniProtKB-KW"/>
</dbReference>
<protein>
    <submittedName>
        <fullName evidence="10">Thermophilic metalloprotease (M29)</fullName>
        <ecNumber evidence="10">3.4.11.-</ecNumber>
    </submittedName>
</protein>
<evidence type="ECO:0000256" key="3">
    <source>
        <dbReference type="ARBA" id="ARBA00001947"/>
    </source>
</evidence>
<dbReference type="InterPro" id="IPR052170">
    <property type="entry name" value="M29_Exopeptidase"/>
</dbReference>